<evidence type="ECO:0000256" key="1">
    <source>
        <dbReference type="SAM" id="Phobius"/>
    </source>
</evidence>
<gene>
    <name evidence="3" type="ORF">GIB67_040772</name>
</gene>
<dbReference type="EMBL" id="JACGCM010001992">
    <property type="protein sequence ID" value="KAF6146327.1"/>
    <property type="molecule type" value="Genomic_DNA"/>
</dbReference>
<dbReference type="Proteomes" id="UP000541444">
    <property type="component" value="Unassembled WGS sequence"/>
</dbReference>
<proteinExistence type="predicted"/>
<feature type="signal peptide" evidence="2">
    <location>
        <begin position="1"/>
        <end position="17"/>
    </location>
</feature>
<organism evidence="3 4">
    <name type="scientific">Kingdonia uniflora</name>
    <dbReference type="NCBI Taxonomy" id="39325"/>
    <lineage>
        <taxon>Eukaryota</taxon>
        <taxon>Viridiplantae</taxon>
        <taxon>Streptophyta</taxon>
        <taxon>Embryophyta</taxon>
        <taxon>Tracheophyta</taxon>
        <taxon>Spermatophyta</taxon>
        <taxon>Magnoliopsida</taxon>
        <taxon>Ranunculales</taxon>
        <taxon>Circaeasteraceae</taxon>
        <taxon>Kingdonia</taxon>
    </lineage>
</organism>
<keyword evidence="4" id="KW-1185">Reference proteome</keyword>
<protein>
    <submittedName>
        <fullName evidence="3">Uncharacterized protein</fullName>
    </submittedName>
</protein>
<accession>A0A7J7LUS7</accession>
<feature type="transmembrane region" description="Helical" evidence="1">
    <location>
        <begin position="106"/>
        <end position="124"/>
    </location>
</feature>
<feature type="chain" id="PRO_5029609797" evidence="2">
    <location>
        <begin position="18"/>
        <end position="172"/>
    </location>
</feature>
<comment type="caution">
    <text evidence="3">The sequence shown here is derived from an EMBL/GenBank/DDBJ whole genome shotgun (WGS) entry which is preliminary data.</text>
</comment>
<keyword evidence="2" id="KW-0732">Signal</keyword>
<sequence>MGLLLLLLRGLRSSVLPEEPVLSQESLGSVPIDQGVPPAPVVPEQPGTPPSPVVSCISAGMRYWVIGVGVDVAGGVVVDCYPVDFGFAAYPFDCLPSSEAGGYPMWLSYVCAGQVMAAALRLFTLLPGREVILFGVGRVGGCCVFILGIYLQYEFVFCYPNWVRYITKLYIG</sequence>
<feature type="transmembrane region" description="Helical" evidence="1">
    <location>
        <begin position="131"/>
        <end position="153"/>
    </location>
</feature>
<keyword evidence="1" id="KW-0812">Transmembrane</keyword>
<keyword evidence="1" id="KW-1133">Transmembrane helix</keyword>
<name>A0A7J7LUS7_9MAGN</name>
<reference evidence="3 4" key="1">
    <citation type="journal article" date="2020" name="IScience">
        <title>Genome Sequencing of the Endangered Kingdonia uniflora (Circaeasteraceae, Ranunculales) Reveals Potential Mechanisms of Evolutionary Specialization.</title>
        <authorList>
            <person name="Sun Y."/>
            <person name="Deng T."/>
            <person name="Zhang A."/>
            <person name="Moore M.J."/>
            <person name="Landis J.B."/>
            <person name="Lin N."/>
            <person name="Zhang H."/>
            <person name="Zhang X."/>
            <person name="Huang J."/>
            <person name="Zhang X."/>
            <person name="Sun H."/>
            <person name="Wang H."/>
        </authorList>
    </citation>
    <scope>NUCLEOTIDE SEQUENCE [LARGE SCALE GENOMIC DNA]</scope>
    <source>
        <strain evidence="3">TB1705</strain>
        <tissue evidence="3">Leaf</tissue>
    </source>
</reference>
<dbReference type="AlphaFoldDB" id="A0A7J7LUS7"/>
<evidence type="ECO:0000313" key="3">
    <source>
        <dbReference type="EMBL" id="KAF6146327.1"/>
    </source>
</evidence>
<evidence type="ECO:0000313" key="4">
    <source>
        <dbReference type="Proteomes" id="UP000541444"/>
    </source>
</evidence>
<keyword evidence="1" id="KW-0472">Membrane</keyword>
<evidence type="ECO:0000256" key="2">
    <source>
        <dbReference type="SAM" id="SignalP"/>
    </source>
</evidence>